<protein>
    <recommendedName>
        <fullName evidence="3">Thioredoxin domain-containing protein</fullName>
    </recommendedName>
</protein>
<accession>A0A6J4HHH1</accession>
<feature type="compositionally biased region" description="Pro residues" evidence="1">
    <location>
        <begin position="44"/>
        <end position="54"/>
    </location>
</feature>
<sequence>MTALVVLQSVVLVVLVVLVSGLLRSHATILRRLHELGVGTDPQPNRPPRPPSQLPGPTAGRPASLPGHDVSGLGLDDGAVAVRVVDVDHDTILVFLSSGCSTCGGFWEALGHPDLALPEGTRLVIVTQGPDREHVSLVAELAPAHLPLVLSSAAWHDYAVPGSPYVVLVDGPSGRVVGEGTAPSFEQVLSMLGRAGDDAAHRSRLASHRGDKAKADAEREAEIDDALIVAGVRPGDPSLYRSVDQPSASDDGPPP</sequence>
<feature type="compositionally biased region" description="Basic and acidic residues" evidence="1">
    <location>
        <begin position="208"/>
        <end position="219"/>
    </location>
</feature>
<feature type="region of interest" description="Disordered" evidence="1">
    <location>
        <begin position="200"/>
        <end position="219"/>
    </location>
</feature>
<dbReference type="AlphaFoldDB" id="A0A6J4HHH1"/>
<reference evidence="2" key="1">
    <citation type="submission" date="2020-02" db="EMBL/GenBank/DDBJ databases">
        <authorList>
            <person name="Meier V. D."/>
        </authorList>
    </citation>
    <scope>NUCLEOTIDE SEQUENCE</scope>
    <source>
        <strain evidence="2">AVDCRST_MAG76</strain>
    </source>
</reference>
<evidence type="ECO:0000313" key="2">
    <source>
        <dbReference type="EMBL" id="CAA9224804.1"/>
    </source>
</evidence>
<feature type="region of interest" description="Disordered" evidence="1">
    <location>
        <begin position="233"/>
        <end position="255"/>
    </location>
</feature>
<dbReference type="EMBL" id="CADCSZ010000053">
    <property type="protein sequence ID" value="CAA9224804.1"/>
    <property type="molecule type" value="Genomic_DNA"/>
</dbReference>
<evidence type="ECO:0000256" key="1">
    <source>
        <dbReference type="SAM" id="MobiDB-lite"/>
    </source>
</evidence>
<proteinExistence type="predicted"/>
<name>A0A6J4HHH1_9ACTN</name>
<feature type="region of interest" description="Disordered" evidence="1">
    <location>
        <begin position="37"/>
        <end position="68"/>
    </location>
</feature>
<organism evidence="2">
    <name type="scientific">uncultured Acidimicrobiales bacterium</name>
    <dbReference type="NCBI Taxonomy" id="310071"/>
    <lineage>
        <taxon>Bacteria</taxon>
        <taxon>Bacillati</taxon>
        <taxon>Actinomycetota</taxon>
        <taxon>Acidimicrobiia</taxon>
        <taxon>Acidimicrobiales</taxon>
        <taxon>environmental samples</taxon>
    </lineage>
</organism>
<evidence type="ECO:0008006" key="3">
    <source>
        <dbReference type="Google" id="ProtNLM"/>
    </source>
</evidence>
<gene>
    <name evidence="2" type="ORF">AVDCRST_MAG76-895</name>
</gene>